<keyword evidence="4" id="KW-1185">Reference proteome</keyword>
<accession>A0ABQ4MB11</accession>
<feature type="signal peptide" evidence="2">
    <location>
        <begin position="1"/>
        <end position="23"/>
    </location>
</feature>
<gene>
    <name evidence="3" type="ORF">J42TS3_16500</name>
</gene>
<dbReference type="Proteomes" id="UP000679992">
    <property type="component" value="Unassembled WGS sequence"/>
</dbReference>
<proteinExistence type="predicted"/>
<keyword evidence="2" id="KW-0732">Signal</keyword>
<name>A0ABQ4MB11_9BACL</name>
<evidence type="ECO:0008006" key="5">
    <source>
        <dbReference type="Google" id="ProtNLM"/>
    </source>
</evidence>
<comment type="caution">
    <text evidence="3">The sequence shown here is derived from an EMBL/GenBank/DDBJ whole genome shotgun (WGS) entry which is preliminary data.</text>
</comment>
<evidence type="ECO:0000256" key="2">
    <source>
        <dbReference type="SAM" id="SignalP"/>
    </source>
</evidence>
<dbReference type="PROSITE" id="PS51257">
    <property type="entry name" value="PROKAR_LIPOPROTEIN"/>
    <property type="match status" value="1"/>
</dbReference>
<organism evidence="3 4">
    <name type="scientific">Paenibacillus vini</name>
    <dbReference type="NCBI Taxonomy" id="1476024"/>
    <lineage>
        <taxon>Bacteria</taxon>
        <taxon>Bacillati</taxon>
        <taxon>Bacillota</taxon>
        <taxon>Bacilli</taxon>
        <taxon>Bacillales</taxon>
        <taxon>Paenibacillaceae</taxon>
        <taxon>Paenibacillus</taxon>
    </lineage>
</organism>
<feature type="chain" id="PRO_5046537060" description="Lipoprotein" evidence="2">
    <location>
        <begin position="24"/>
        <end position="376"/>
    </location>
</feature>
<dbReference type="EMBL" id="BOSL01000004">
    <property type="protein sequence ID" value="GIP52615.1"/>
    <property type="molecule type" value="Genomic_DNA"/>
</dbReference>
<evidence type="ECO:0000313" key="4">
    <source>
        <dbReference type="Proteomes" id="UP000679992"/>
    </source>
</evidence>
<reference evidence="3 4" key="1">
    <citation type="submission" date="2021-03" db="EMBL/GenBank/DDBJ databases">
        <title>Antimicrobial resistance genes in bacteria isolated from Japanese honey, and their potential for conferring macrolide and lincosamide resistance in the American foulbrood pathogen Paenibacillus larvae.</title>
        <authorList>
            <person name="Okamoto M."/>
            <person name="Kumagai M."/>
            <person name="Kanamori H."/>
            <person name="Takamatsu D."/>
        </authorList>
    </citation>
    <scope>NUCLEOTIDE SEQUENCE [LARGE SCALE GENOMIC DNA]</scope>
    <source>
        <strain evidence="3 4">J42TS3</strain>
    </source>
</reference>
<dbReference type="RefSeq" id="WP_213654375.1">
    <property type="nucleotide sequence ID" value="NZ_BOSL01000004.1"/>
</dbReference>
<sequence>MKKLRLIVYALALVMLLAGCSKAAERNSSAVPPAGNGINAEGDGEMAAETASAGGGELAEKAESSEPQDTAMLFKNYLKEKGLGGDLSLIYFQQEDIDLDGNEEAIAAFGDAEIAENESEEDIEFNEIYVLRNQGGKIHQIGDSLNSGGYGINEIRLVQLEDREEKVIYLGLTNWVSMTGFGLVGISGDTLEDLAYSASASGSGEDMLMDDDEDGKFDGYEQRRGSYDVFYYGVTRYFTLEQGEFVQTDTSVELLEYPSTPKAAVMEFLALSIIDDRLPPNVEERLDELCQFREASGERPVLEVDYGTVGNLQLELDGEDAYFEVEETGSDAIVTLVETGAEGTKKQTIFSLAKDSGAGTEKWSIYDIEVVGGLNK</sequence>
<evidence type="ECO:0000256" key="1">
    <source>
        <dbReference type="SAM" id="MobiDB-lite"/>
    </source>
</evidence>
<feature type="region of interest" description="Disordered" evidence="1">
    <location>
        <begin position="27"/>
        <end position="65"/>
    </location>
</feature>
<protein>
    <recommendedName>
        <fullName evidence="5">Lipoprotein</fullName>
    </recommendedName>
</protein>
<evidence type="ECO:0000313" key="3">
    <source>
        <dbReference type="EMBL" id="GIP52615.1"/>
    </source>
</evidence>